<feature type="non-terminal residue" evidence="1">
    <location>
        <position position="1"/>
    </location>
</feature>
<proteinExistence type="predicted"/>
<dbReference type="EMBL" id="QJKJ01009873">
    <property type="protein sequence ID" value="RDX75329.1"/>
    <property type="molecule type" value="Genomic_DNA"/>
</dbReference>
<dbReference type="GO" id="GO:0006952">
    <property type="term" value="P:defense response"/>
    <property type="evidence" value="ECO:0007669"/>
    <property type="project" value="InterPro"/>
</dbReference>
<dbReference type="OrthoDB" id="1901675at2759"/>
<dbReference type="PANTHER" id="PTHR11017">
    <property type="entry name" value="LEUCINE-RICH REPEAT-CONTAINING PROTEIN"/>
    <property type="match status" value="1"/>
</dbReference>
<evidence type="ECO:0000313" key="1">
    <source>
        <dbReference type="EMBL" id="RDX75329.1"/>
    </source>
</evidence>
<dbReference type="PANTHER" id="PTHR11017:SF271">
    <property type="entry name" value="DISEASE RESISTANCE PROTEIN (TIR-NBS-LRR CLASS) FAMILY"/>
    <property type="match status" value="1"/>
</dbReference>
<reference evidence="1" key="1">
    <citation type="submission" date="2018-05" db="EMBL/GenBank/DDBJ databases">
        <title>Draft genome of Mucuna pruriens seed.</title>
        <authorList>
            <person name="Nnadi N.E."/>
            <person name="Vos R."/>
            <person name="Hasami M.H."/>
            <person name="Devisetty U.K."/>
            <person name="Aguiy J.C."/>
        </authorList>
    </citation>
    <scope>NUCLEOTIDE SEQUENCE [LARGE SCALE GENOMIC DNA]</scope>
    <source>
        <strain evidence="1">JCA_2017</strain>
    </source>
</reference>
<evidence type="ECO:0000313" key="2">
    <source>
        <dbReference type="Proteomes" id="UP000257109"/>
    </source>
</evidence>
<dbReference type="InterPro" id="IPR032675">
    <property type="entry name" value="LRR_dom_sf"/>
</dbReference>
<accession>A0A371FAL2</accession>
<keyword evidence="2" id="KW-1185">Reference proteome</keyword>
<gene>
    <name evidence="1" type="primary">N</name>
    <name evidence="1" type="ORF">CR513_44799</name>
</gene>
<dbReference type="Proteomes" id="UP000257109">
    <property type="component" value="Unassembled WGS sequence"/>
</dbReference>
<dbReference type="Gene3D" id="3.80.10.10">
    <property type="entry name" value="Ribonuclease Inhibitor"/>
    <property type="match status" value="1"/>
</dbReference>
<name>A0A371FAL2_MUCPR</name>
<dbReference type="SUPFAM" id="SSF52058">
    <property type="entry name" value="L domain-like"/>
    <property type="match status" value="1"/>
</dbReference>
<organism evidence="1 2">
    <name type="scientific">Mucuna pruriens</name>
    <name type="common">Velvet bean</name>
    <name type="synonym">Dolichos pruriens</name>
    <dbReference type="NCBI Taxonomy" id="157652"/>
    <lineage>
        <taxon>Eukaryota</taxon>
        <taxon>Viridiplantae</taxon>
        <taxon>Streptophyta</taxon>
        <taxon>Embryophyta</taxon>
        <taxon>Tracheophyta</taxon>
        <taxon>Spermatophyta</taxon>
        <taxon>Magnoliopsida</taxon>
        <taxon>eudicotyledons</taxon>
        <taxon>Gunneridae</taxon>
        <taxon>Pentapetalae</taxon>
        <taxon>rosids</taxon>
        <taxon>fabids</taxon>
        <taxon>Fabales</taxon>
        <taxon>Fabaceae</taxon>
        <taxon>Papilionoideae</taxon>
        <taxon>50 kb inversion clade</taxon>
        <taxon>NPAAA clade</taxon>
        <taxon>indigoferoid/millettioid clade</taxon>
        <taxon>Phaseoleae</taxon>
        <taxon>Mucuna</taxon>
    </lineage>
</organism>
<sequence>GTKAVEGLTLMLPKTNTKCFNTTTFKMMKKLRLIQLANVELDGDFKNLSSDLRWLCWHGCPLKCIPTDFYQGKLVSIELEKSNIKLLWKETKMMEKLKILNLSHSNYLIQTPDFSNLPNLEKLTLIDCPRLYEISHTIGHLNKILQINLKDCINLHSLPRSIYKLKSLKTLILSGCLKIDKLEEDLEQMESLTTLVANKTAITRVPFSIVRSKSIGYISLCNYEGFSRDVFPSLIWSWTSPTNSFSFQAQSFLGMSTLVSLDVTNQSSHLPSSISKDLPKLQSLWIECGSKLQLSQNTTSILDALYATNSKELESTMTTSNTLNTDASKLTECDGQVHISGPKSSSRSLLVQIGMSCQVTNMLKESIFQNMTTSECGDYLLPGDNYPDWLTFNNEGSSVIFEIPQVNGHNLKAMTCIVHYSTLDNIISDDFKNLLVINRTKNNIQIYTKEGLTSFEAEEWQRVVSNIEPGNKVEVVVVFENKLNVEKTTIYLVYEPIDEKMELCDKNVIVSSVDENVYSFKQISQVESIDDINQKQKRRKIE</sequence>
<dbReference type="AlphaFoldDB" id="A0A371FAL2"/>
<comment type="caution">
    <text evidence="1">The sequence shown here is derived from an EMBL/GenBank/DDBJ whole genome shotgun (WGS) entry which is preliminary data.</text>
</comment>
<dbReference type="InterPro" id="IPR044974">
    <property type="entry name" value="Disease_R_plants"/>
</dbReference>
<protein>
    <submittedName>
        <fullName evidence="1">TMV resistance protein N</fullName>
    </submittedName>
</protein>
<dbReference type="STRING" id="157652.A0A371FAL2"/>